<evidence type="ECO:0000313" key="2">
    <source>
        <dbReference type="Proteomes" id="UP000187455"/>
    </source>
</evidence>
<proteinExistence type="predicted"/>
<dbReference type="Proteomes" id="UP000187455">
    <property type="component" value="Unassembled WGS sequence"/>
</dbReference>
<dbReference type="EMBL" id="LSSL01002107">
    <property type="protein sequence ID" value="OLY81862.1"/>
    <property type="molecule type" value="Genomic_DNA"/>
</dbReference>
<evidence type="ECO:0000313" key="1">
    <source>
        <dbReference type="EMBL" id="OLY81862.1"/>
    </source>
</evidence>
<organism evidence="1 2">
    <name type="scientific">Smittium mucronatum</name>
    <dbReference type="NCBI Taxonomy" id="133383"/>
    <lineage>
        <taxon>Eukaryota</taxon>
        <taxon>Fungi</taxon>
        <taxon>Fungi incertae sedis</taxon>
        <taxon>Zoopagomycota</taxon>
        <taxon>Kickxellomycotina</taxon>
        <taxon>Harpellomycetes</taxon>
        <taxon>Harpellales</taxon>
        <taxon>Legeriomycetaceae</taxon>
        <taxon>Smittium</taxon>
    </lineage>
</organism>
<protein>
    <submittedName>
        <fullName evidence="1">Uncharacterized protein</fullName>
    </submittedName>
</protein>
<name>A0A1R0GY81_9FUNG</name>
<reference evidence="1 2" key="1">
    <citation type="journal article" date="2016" name="Mol. Biol. Evol.">
        <title>Genome-Wide Survey of Gut Fungi (Harpellales) Reveals the First Horizontally Transferred Ubiquitin Gene from a Mosquito Host.</title>
        <authorList>
            <person name="Wang Y."/>
            <person name="White M.M."/>
            <person name="Kvist S."/>
            <person name="Moncalvo J.M."/>
        </authorList>
    </citation>
    <scope>NUCLEOTIDE SEQUENCE [LARGE SCALE GENOMIC DNA]</scope>
    <source>
        <strain evidence="1 2">ALG-7-W6</strain>
    </source>
</reference>
<dbReference type="AlphaFoldDB" id="A0A1R0GY81"/>
<sequence>MQNQPSISPPIEGFSPLFTIFTNTYTPTAISSTTKDNNTPTLFSILSTSTDSPIASSLTINTGTSTSFPSSGFIADTTGTFTISSTTSFTSSSNISTNPLSIPPSLGILIPYQFILTTL</sequence>
<gene>
    <name evidence="1" type="ORF">AYI68_g4028</name>
</gene>
<keyword evidence="2" id="KW-1185">Reference proteome</keyword>
<accession>A0A1R0GY81</accession>
<comment type="caution">
    <text evidence="1">The sequence shown here is derived from an EMBL/GenBank/DDBJ whole genome shotgun (WGS) entry which is preliminary data.</text>
</comment>